<dbReference type="EMBL" id="BK016139">
    <property type="protein sequence ID" value="DAF97970.1"/>
    <property type="molecule type" value="Genomic_DNA"/>
</dbReference>
<name>A0A8S5UU94_9CAUD</name>
<protein>
    <submittedName>
        <fullName evidence="1">Uncharacterized protein</fullName>
    </submittedName>
</protein>
<proteinExistence type="predicted"/>
<reference evidence="1" key="1">
    <citation type="journal article" date="2021" name="Proc. Natl. Acad. Sci. U.S.A.">
        <title>A Catalog of Tens of Thousands of Viruses from Human Metagenomes Reveals Hidden Associations with Chronic Diseases.</title>
        <authorList>
            <person name="Tisza M.J."/>
            <person name="Buck C.B."/>
        </authorList>
    </citation>
    <scope>NUCLEOTIDE SEQUENCE</scope>
    <source>
        <strain evidence="1">CtpyK9</strain>
    </source>
</reference>
<accession>A0A8S5UU94</accession>
<organism evidence="1">
    <name type="scientific">Siphoviridae sp. ctpyK9</name>
    <dbReference type="NCBI Taxonomy" id="2825679"/>
    <lineage>
        <taxon>Viruses</taxon>
        <taxon>Duplodnaviria</taxon>
        <taxon>Heunggongvirae</taxon>
        <taxon>Uroviricota</taxon>
        <taxon>Caudoviricetes</taxon>
    </lineage>
</organism>
<sequence>MRRLAYGRDGTFSRDALTAATGDILGTLARLTPAKAGPWQDVFDGVVTLSAEIARGA</sequence>
<evidence type="ECO:0000313" key="1">
    <source>
        <dbReference type="EMBL" id="DAF97970.1"/>
    </source>
</evidence>